<accession>A0A0N0XLN3</accession>
<evidence type="ECO:0000313" key="2">
    <source>
        <dbReference type="Proteomes" id="UP000037939"/>
    </source>
</evidence>
<dbReference type="AlphaFoldDB" id="A0A0N0XLN3"/>
<gene>
    <name evidence="1" type="ORF">WG78_01780</name>
</gene>
<dbReference type="STRING" id="857265.WG78_01780"/>
<protein>
    <submittedName>
        <fullName evidence="1">Uncharacterized protein</fullName>
    </submittedName>
</protein>
<dbReference type="EMBL" id="LAQT01000001">
    <property type="protein sequence ID" value="KPC55347.1"/>
    <property type="molecule type" value="Genomic_DNA"/>
</dbReference>
<name>A0A0N0XLN3_9NEIS</name>
<reference evidence="1 2" key="1">
    <citation type="submission" date="2015-07" db="EMBL/GenBank/DDBJ databases">
        <title>Draft genome sequence of the Amantichitinum ursilacus IGB-41, a new chitin-degrading bacterium.</title>
        <authorList>
            <person name="Kirstahler P."/>
            <person name="Guenther M."/>
            <person name="Grumaz C."/>
            <person name="Rupp S."/>
            <person name="Zibek S."/>
            <person name="Sohn K."/>
        </authorList>
    </citation>
    <scope>NUCLEOTIDE SEQUENCE [LARGE SCALE GENOMIC DNA]</scope>
    <source>
        <strain evidence="1 2">IGB-41</strain>
    </source>
</reference>
<keyword evidence="2" id="KW-1185">Reference proteome</keyword>
<proteinExistence type="predicted"/>
<sequence>MPAPALSASMVALAPDALQAWQVGRFFTASALTQLEKVAKLGVQVQTLDVSEDQHRVDISLTAKDYSALADFVGALNHQDKMQGWRLLKATGTGQSDGMIHATIQHE</sequence>
<dbReference type="Proteomes" id="UP000037939">
    <property type="component" value="Unassembled WGS sequence"/>
</dbReference>
<organism evidence="1 2">
    <name type="scientific">Amantichitinum ursilacus</name>
    <dbReference type="NCBI Taxonomy" id="857265"/>
    <lineage>
        <taxon>Bacteria</taxon>
        <taxon>Pseudomonadati</taxon>
        <taxon>Pseudomonadota</taxon>
        <taxon>Betaproteobacteria</taxon>
        <taxon>Neisseriales</taxon>
        <taxon>Chitinibacteraceae</taxon>
        <taxon>Amantichitinum</taxon>
    </lineage>
</organism>
<comment type="caution">
    <text evidence="1">The sequence shown here is derived from an EMBL/GenBank/DDBJ whole genome shotgun (WGS) entry which is preliminary data.</text>
</comment>
<evidence type="ECO:0000313" key="1">
    <source>
        <dbReference type="EMBL" id="KPC55347.1"/>
    </source>
</evidence>